<proteinExistence type="predicted"/>
<protein>
    <submittedName>
        <fullName evidence="1">Uncharacterized protein</fullName>
    </submittedName>
</protein>
<name>A0ABV6KNI2_9BACI</name>
<evidence type="ECO:0000313" key="1">
    <source>
        <dbReference type="EMBL" id="MFC0474605.1"/>
    </source>
</evidence>
<accession>A0ABV6KNI2</accession>
<evidence type="ECO:0000313" key="2">
    <source>
        <dbReference type="Proteomes" id="UP001589738"/>
    </source>
</evidence>
<sequence>MNHEMQKALLLADAIKGFIQFVEKHKNSFMVESDKIYQVKLFISEYKFKIIADELHRINQFEWDEKYTYYLVDSFQKGLTTIDEYVQHNYNDLFILTARLYTLKNFSDSFQFNRSFK</sequence>
<gene>
    <name evidence="1" type="ORF">ACFFHF_04745</name>
</gene>
<comment type="caution">
    <text evidence="1">The sequence shown here is derived from an EMBL/GenBank/DDBJ whole genome shotgun (WGS) entry which is preliminary data.</text>
</comment>
<reference evidence="1 2" key="1">
    <citation type="submission" date="2024-09" db="EMBL/GenBank/DDBJ databases">
        <authorList>
            <person name="Sun Q."/>
            <person name="Mori K."/>
        </authorList>
    </citation>
    <scope>NUCLEOTIDE SEQUENCE [LARGE SCALE GENOMIC DNA]</scope>
    <source>
        <strain evidence="1 2">CGMCC 1.9126</strain>
    </source>
</reference>
<keyword evidence="2" id="KW-1185">Reference proteome</keyword>
<dbReference type="RefSeq" id="WP_160545497.1">
    <property type="nucleotide sequence ID" value="NZ_JBHLUU010000016.1"/>
</dbReference>
<dbReference type="Proteomes" id="UP001589738">
    <property type="component" value="Unassembled WGS sequence"/>
</dbReference>
<dbReference type="EMBL" id="JBHLUU010000016">
    <property type="protein sequence ID" value="MFC0474605.1"/>
    <property type="molecule type" value="Genomic_DNA"/>
</dbReference>
<organism evidence="1 2">
    <name type="scientific">Robertmurraya beringensis</name>
    <dbReference type="NCBI Taxonomy" id="641660"/>
    <lineage>
        <taxon>Bacteria</taxon>
        <taxon>Bacillati</taxon>
        <taxon>Bacillota</taxon>
        <taxon>Bacilli</taxon>
        <taxon>Bacillales</taxon>
        <taxon>Bacillaceae</taxon>
        <taxon>Robertmurraya</taxon>
    </lineage>
</organism>